<sequence>MILRSQKAEILRVTSGAGFTTPAVPEGAVSPKPMLPLVREHRTGAATIADASAVTVVSDACAKTLQAHETATGKVTERIFSFIRSQI</sequence>
<proteinExistence type="predicted"/>
<gene>
    <name evidence="1" type="ORF">HHL17_16220</name>
</gene>
<evidence type="ECO:0000313" key="2">
    <source>
        <dbReference type="Proteomes" id="UP000583266"/>
    </source>
</evidence>
<dbReference type="RefSeq" id="WP_169225727.1">
    <property type="nucleotide sequence ID" value="NZ_JABBGC010000001.1"/>
</dbReference>
<reference evidence="1 2" key="1">
    <citation type="submission" date="2020-04" db="EMBL/GenBank/DDBJ databases">
        <title>Chitinophaga sp. G-6-1-13 sp. nov., isolated from soil.</title>
        <authorList>
            <person name="Dahal R.H."/>
            <person name="Chaudhary D.K."/>
        </authorList>
    </citation>
    <scope>NUCLEOTIDE SEQUENCE [LARGE SCALE GENOMIC DNA]</scope>
    <source>
        <strain evidence="1 2">G-6-1-13</strain>
    </source>
</reference>
<name>A0A848GKB6_9BACT</name>
<comment type="caution">
    <text evidence="1">The sequence shown here is derived from an EMBL/GenBank/DDBJ whole genome shotgun (WGS) entry which is preliminary data.</text>
</comment>
<keyword evidence="2" id="KW-1185">Reference proteome</keyword>
<dbReference type="AlphaFoldDB" id="A0A848GKB6"/>
<protein>
    <submittedName>
        <fullName evidence="1">Uncharacterized protein</fullName>
    </submittedName>
</protein>
<dbReference type="EMBL" id="JABBGC010000001">
    <property type="protein sequence ID" value="NML38756.1"/>
    <property type="molecule type" value="Genomic_DNA"/>
</dbReference>
<organism evidence="1 2">
    <name type="scientific">Chitinophaga fulva</name>
    <dbReference type="NCBI Taxonomy" id="2728842"/>
    <lineage>
        <taxon>Bacteria</taxon>
        <taxon>Pseudomonadati</taxon>
        <taxon>Bacteroidota</taxon>
        <taxon>Chitinophagia</taxon>
        <taxon>Chitinophagales</taxon>
        <taxon>Chitinophagaceae</taxon>
        <taxon>Chitinophaga</taxon>
    </lineage>
</organism>
<evidence type="ECO:0000313" key="1">
    <source>
        <dbReference type="EMBL" id="NML38756.1"/>
    </source>
</evidence>
<dbReference type="Proteomes" id="UP000583266">
    <property type="component" value="Unassembled WGS sequence"/>
</dbReference>
<accession>A0A848GKB6</accession>